<evidence type="ECO:0000256" key="3">
    <source>
        <dbReference type="ARBA" id="ARBA00022679"/>
    </source>
</evidence>
<dbReference type="SUPFAM" id="SSF111331">
    <property type="entry name" value="NAD kinase/diacylglycerol kinase-like"/>
    <property type="match status" value="1"/>
</dbReference>
<dbReference type="Proteomes" id="UP000702544">
    <property type="component" value="Unassembled WGS sequence"/>
</dbReference>
<dbReference type="GO" id="GO:0046872">
    <property type="term" value="F:metal ion binding"/>
    <property type="evidence" value="ECO:0007669"/>
    <property type="project" value="UniProtKB-KW"/>
</dbReference>
<keyword evidence="4" id="KW-0479">Metal-binding</keyword>
<organism evidence="13 14">
    <name type="scientific">Candidatus Kutchimonas denitrificans</name>
    <dbReference type="NCBI Taxonomy" id="3056748"/>
    <lineage>
        <taxon>Bacteria</taxon>
        <taxon>Pseudomonadati</taxon>
        <taxon>Gemmatimonadota</taxon>
        <taxon>Gemmatimonadia</taxon>
        <taxon>Candidatus Palauibacterales</taxon>
        <taxon>Candidatus Palauibacteraceae</taxon>
        <taxon>Candidatus Kutchimonas</taxon>
    </lineage>
</organism>
<name>A0AAE4ZD05_9BACT</name>
<dbReference type="InterPro" id="IPR017438">
    <property type="entry name" value="ATP-NAD_kinase_N"/>
</dbReference>
<dbReference type="GO" id="GO:0005886">
    <property type="term" value="C:plasma membrane"/>
    <property type="evidence" value="ECO:0007669"/>
    <property type="project" value="TreeGrafter"/>
</dbReference>
<evidence type="ECO:0000256" key="2">
    <source>
        <dbReference type="ARBA" id="ARBA00022516"/>
    </source>
</evidence>
<dbReference type="EMBL" id="JAACAK010000091">
    <property type="protein sequence ID" value="NIR75730.1"/>
    <property type="molecule type" value="Genomic_DNA"/>
</dbReference>
<reference evidence="13 14" key="1">
    <citation type="submission" date="2020-01" db="EMBL/GenBank/DDBJ databases">
        <title>Genomes assembled from Gulf of Kutch pelagic sediment metagenomes.</title>
        <authorList>
            <person name="Chandrashekar M."/>
            <person name="Mahajan M.S."/>
            <person name="Dave K.J."/>
            <person name="Vatsa P."/>
            <person name="Nathani N.M."/>
        </authorList>
    </citation>
    <scope>NUCLEOTIDE SEQUENCE [LARGE SCALE GENOMIC DNA]</scope>
    <source>
        <strain evidence="13">KS3-K002</strain>
    </source>
</reference>
<keyword evidence="10" id="KW-0594">Phospholipid biosynthesis</keyword>
<keyword evidence="2" id="KW-0444">Lipid biosynthesis</keyword>
<dbReference type="GO" id="GO:0008654">
    <property type="term" value="P:phospholipid biosynthetic process"/>
    <property type="evidence" value="ECO:0007669"/>
    <property type="project" value="UniProtKB-KW"/>
</dbReference>
<comment type="cofactor">
    <cofactor evidence="1">
        <name>Mg(2+)</name>
        <dbReference type="ChEBI" id="CHEBI:18420"/>
    </cofactor>
</comment>
<evidence type="ECO:0000256" key="7">
    <source>
        <dbReference type="ARBA" id="ARBA00022840"/>
    </source>
</evidence>
<dbReference type="GO" id="GO:0005524">
    <property type="term" value="F:ATP binding"/>
    <property type="evidence" value="ECO:0007669"/>
    <property type="project" value="UniProtKB-KW"/>
</dbReference>
<sequence length="304" mass="33293">MTPHPRAGPGQDESLVIIFNRRALAARALRRVGLEQALRERSLTYHIVEADSGTEAAAASKRAARSGYLVVAAGGDGTARAVGNGILESGRSEAVMAHLPLGTGNDLARALGRVGFGLEQALDALIEMNVRSIDVLQVNGGECCLNSMGVGFDAAVAQRRLDQQVKLPSYFPDAIRTMLHYRPQRYRVSWPDGELEGPALMAAAMNGNCEGGGVRLAPKANIADGLVDIYWIDPISFWQFARYVWAVRWGRHGRLKVVRHWTTSRLTIESPTRLQYHLDGEYREMTGGGKLEIAVLPRRLRVVI</sequence>
<dbReference type="NCBIfam" id="TIGR00147">
    <property type="entry name" value="YegS/Rv2252/BmrU family lipid kinase"/>
    <property type="match status" value="1"/>
</dbReference>
<dbReference type="Gene3D" id="2.60.200.40">
    <property type="match status" value="1"/>
</dbReference>
<dbReference type="InterPro" id="IPR005218">
    <property type="entry name" value="Diacylglycerol/lipid_kinase"/>
</dbReference>
<evidence type="ECO:0000256" key="9">
    <source>
        <dbReference type="ARBA" id="ARBA00023098"/>
    </source>
</evidence>
<dbReference type="InterPro" id="IPR050187">
    <property type="entry name" value="Lipid_Phosphate_FormReg"/>
</dbReference>
<keyword evidence="8" id="KW-0460">Magnesium</keyword>
<dbReference type="InterPro" id="IPR016064">
    <property type="entry name" value="NAD/diacylglycerol_kinase_sf"/>
</dbReference>
<dbReference type="Pfam" id="PF19279">
    <property type="entry name" value="YegS_C"/>
    <property type="match status" value="1"/>
</dbReference>
<keyword evidence="11" id="KW-1208">Phospholipid metabolism</keyword>
<dbReference type="SMART" id="SM00046">
    <property type="entry name" value="DAGKc"/>
    <property type="match status" value="1"/>
</dbReference>
<dbReference type="Gene3D" id="3.40.50.10330">
    <property type="entry name" value="Probable inorganic polyphosphate/atp-NAD kinase, domain 1"/>
    <property type="match status" value="1"/>
</dbReference>
<dbReference type="InterPro" id="IPR001206">
    <property type="entry name" value="Diacylglycerol_kinase_cat_dom"/>
</dbReference>
<keyword evidence="9" id="KW-0443">Lipid metabolism</keyword>
<evidence type="ECO:0000256" key="6">
    <source>
        <dbReference type="ARBA" id="ARBA00022777"/>
    </source>
</evidence>
<accession>A0AAE4ZD05</accession>
<proteinExistence type="predicted"/>
<keyword evidence="7" id="KW-0067">ATP-binding</keyword>
<evidence type="ECO:0000256" key="5">
    <source>
        <dbReference type="ARBA" id="ARBA00022741"/>
    </source>
</evidence>
<evidence type="ECO:0000256" key="11">
    <source>
        <dbReference type="ARBA" id="ARBA00023264"/>
    </source>
</evidence>
<gene>
    <name evidence="13" type="ORF">GWO12_11575</name>
</gene>
<dbReference type="PROSITE" id="PS50146">
    <property type="entry name" value="DAGK"/>
    <property type="match status" value="1"/>
</dbReference>
<dbReference type="GO" id="GO:0016301">
    <property type="term" value="F:kinase activity"/>
    <property type="evidence" value="ECO:0007669"/>
    <property type="project" value="UniProtKB-KW"/>
</dbReference>
<protein>
    <submittedName>
        <fullName evidence="13">Diacylglycerol kinase family lipid kinase</fullName>
    </submittedName>
</protein>
<evidence type="ECO:0000313" key="14">
    <source>
        <dbReference type="Proteomes" id="UP000702544"/>
    </source>
</evidence>
<dbReference type="Pfam" id="PF00781">
    <property type="entry name" value="DAGK_cat"/>
    <property type="match status" value="1"/>
</dbReference>
<dbReference type="InterPro" id="IPR045540">
    <property type="entry name" value="YegS/DAGK_C"/>
</dbReference>
<dbReference type="PANTHER" id="PTHR12358:SF106">
    <property type="entry name" value="LIPID KINASE YEGS"/>
    <property type="match status" value="1"/>
</dbReference>
<keyword evidence="5" id="KW-0547">Nucleotide-binding</keyword>
<dbReference type="AlphaFoldDB" id="A0AAE4ZD05"/>
<evidence type="ECO:0000256" key="4">
    <source>
        <dbReference type="ARBA" id="ARBA00022723"/>
    </source>
</evidence>
<keyword evidence="3" id="KW-0808">Transferase</keyword>
<evidence type="ECO:0000256" key="10">
    <source>
        <dbReference type="ARBA" id="ARBA00023209"/>
    </source>
</evidence>
<evidence type="ECO:0000259" key="12">
    <source>
        <dbReference type="PROSITE" id="PS50146"/>
    </source>
</evidence>
<dbReference type="PANTHER" id="PTHR12358">
    <property type="entry name" value="SPHINGOSINE KINASE"/>
    <property type="match status" value="1"/>
</dbReference>
<keyword evidence="6 13" id="KW-0418">Kinase</keyword>
<comment type="caution">
    <text evidence="13">The sequence shown here is derived from an EMBL/GenBank/DDBJ whole genome shotgun (WGS) entry which is preliminary data.</text>
</comment>
<evidence type="ECO:0000313" key="13">
    <source>
        <dbReference type="EMBL" id="NIR75730.1"/>
    </source>
</evidence>
<feature type="domain" description="DAGKc" evidence="12">
    <location>
        <begin position="10"/>
        <end position="142"/>
    </location>
</feature>
<evidence type="ECO:0000256" key="8">
    <source>
        <dbReference type="ARBA" id="ARBA00022842"/>
    </source>
</evidence>
<evidence type="ECO:0000256" key="1">
    <source>
        <dbReference type="ARBA" id="ARBA00001946"/>
    </source>
</evidence>